<protein>
    <recommendedName>
        <fullName evidence="5">DegV family protein</fullName>
    </recommendedName>
</protein>
<dbReference type="Gene3D" id="3.30.1180.10">
    <property type="match status" value="1"/>
</dbReference>
<dbReference type="PROSITE" id="PS51482">
    <property type="entry name" value="DEGV"/>
    <property type="match status" value="1"/>
</dbReference>
<reference evidence="3 4" key="1">
    <citation type="journal article" date="2013" name="Genome Announc.">
        <title>Genome Sequence of Staphylococcus massiliensis Strain S46, Isolated from the Surface of Healthy Human Skin.</title>
        <authorList>
            <person name="Srivastav R."/>
            <person name="Singh A."/>
            <person name="Jangir P.K."/>
            <person name="Kumari C."/>
            <person name="Muduli S."/>
            <person name="Sharma R."/>
        </authorList>
    </citation>
    <scope>NUCLEOTIDE SEQUENCE [LARGE SCALE GENOMIC DNA]</scope>
    <source>
        <strain evidence="3 4">S46</strain>
    </source>
</reference>
<dbReference type="Pfam" id="PF02645">
    <property type="entry name" value="DegV"/>
    <property type="match status" value="1"/>
</dbReference>
<dbReference type="Proteomes" id="UP000009885">
    <property type="component" value="Unassembled WGS sequence"/>
</dbReference>
<keyword evidence="2" id="KW-0446">Lipid-binding</keyword>
<dbReference type="AlphaFoldDB" id="K9B123"/>
<dbReference type="InterPro" id="IPR043168">
    <property type="entry name" value="DegV_C"/>
</dbReference>
<dbReference type="OrthoDB" id="9775494at2"/>
<evidence type="ECO:0000313" key="3">
    <source>
        <dbReference type="EMBL" id="EKU48517.1"/>
    </source>
</evidence>
<name>K9B123_9STAP</name>
<dbReference type="eggNOG" id="COG1307">
    <property type="taxonomic scope" value="Bacteria"/>
</dbReference>
<evidence type="ECO:0000313" key="4">
    <source>
        <dbReference type="Proteomes" id="UP000009885"/>
    </source>
</evidence>
<comment type="caution">
    <text evidence="3">The sequence shown here is derived from an EMBL/GenBank/DDBJ whole genome shotgun (WGS) entry which is preliminary data.</text>
</comment>
<dbReference type="PANTHER" id="PTHR33434:SF2">
    <property type="entry name" value="FATTY ACID-BINDING PROTEIN TM_1468"/>
    <property type="match status" value="1"/>
</dbReference>
<evidence type="ECO:0000256" key="1">
    <source>
        <dbReference type="ARBA" id="ARBA00003238"/>
    </source>
</evidence>
<keyword evidence="4" id="KW-1185">Reference proteome</keyword>
<dbReference type="InterPro" id="IPR050270">
    <property type="entry name" value="DegV_domain_contain"/>
</dbReference>
<sequence length="286" mass="31991">MKVAVLTDSTSYIPQDLIEKYHIPIAHLYVTLNDNESYKEFVEISKEQCYDKLKDIKTAPRTSQPAIGTLVDMYEKLKDEGYTDVISIHLSSGISGTVQTAMQVNDMIEGINIHVFDTKIAAFAEGVFVLKAIELIEQGLELDAILKELESMREETGAYIVVDDLKYLQKSGRISNAQAWIGTLLKMKPLLCFEDGKIVPNEKVRTKKRALKMMVRKAAEEIKDAEDKTLLVIGGDKVDESNEVYESMKKEFPDYDVLFSEFGPVVASHLGPGGIGVGYIGRKIKM</sequence>
<proteinExistence type="predicted"/>
<dbReference type="RefSeq" id="WP_009383077.1">
    <property type="nucleotide sequence ID" value="NZ_AMSQ01000006.1"/>
</dbReference>
<accession>K9B123</accession>
<evidence type="ECO:0008006" key="5">
    <source>
        <dbReference type="Google" id="ProtNLM"/>
    </source>
</evidence>
<dbReference type="GO" id="GO:0008289">
    <property type="term" value="F:lipid binding"/>
    <property type="evidence" value="ECO:0007669"/>
    <property type="project" value="UniProtKB-KW"/>
</dbReference>
<organism evidence="3 4">
    <name type="scientific">Staphylococcus massiliensis S46</name>
    <dbReference type="NCBI Taxonomy" id="1229783"/>
    <lineage>
        <taxon>Bacteria</taxon>
        <taxon>Bacillati</taxon>
        <taxon>Bacillota</taxon>
        <taxon>Bacilli</taxon>
        <taxon>Bacillales</taxon>
        <taxon>Staphylococcaceae</taxon>
        <taxon>Staphylococcus</taxon>
    </lineage>
</organism>
<dbReference type="Gene3D" id="3.40.50.10170">
    <property type="match status" value="1"/>
</dbReference>
<dbReference type="NCBIfam" id="TIGR00762">
    <property type="entry name" value="DegV"/>
    <property type="match status" value="1"/>
</dbReference>
<evidence type="ECO:0000256" key="2">
    <source>
        <dbReference type="ARBA" id="ARBA00023121"/>
    </source>
</evidence>
<dbReference type="STRING" id="1229783.C273_04880"/>
<dbReference type="PATRIC" id="fig|1229783.3.peg.984"/>
<dbReference type="NCBIfam" id="NF038249">
    <property type="entry name" value="fatty_FakB1"/>
    <property type="match status" value="1"/>
</dbReference>
<comment type="function">
    <text evidence="1">May bind long-chain fatty acids, such as palmitate, and may play a role in lipid transport or fatty acid metabolism.</text>
</comment>
<dbReference type="EMBL" id="AMSQ01000006">
    <property type="protein sequence ID" value="EKU48517.1"/>
    <property type="molecule type" value="Genomic_DNA"/>
</dbReference>
<dbReference type="SUPFAM" id="SSF82549">
    <property type="entry name" value="DAK1/DegV-like"/>
    <property type="match status" value="1"/>
</dbReference>
<gene>
    <name evidence="3" type="ORF">C273_04880</name>
</gene>
<dbReference type="PANTHER" id="PTHR33434">
    <property type="entry name" value="DEGV DOMAIN-CONTAINING PROTEIN DR_1986-RELATED"/>
    <property type="match status" value="1"/>
</dbReference>
<dbReference type="InterPro" id="IPR003797">
    <property type="entry name" value="DegV"/>
</dbReference>